<dbReference type="InterPro" id="IPR014710">
    <property type="entry name" value="RmlC-like_jellyroll"/>
</dbReference>
<sequence length="55" mass="6246">MHAGTAEMRYGEQTIVLGVGDCAYFDSALPRQFRRLGDGFCEVVVVTRMSYTRRQ</sequence>
<reference evidence="2 3" key="1">
    <citation type="submission" date="2023-04" db="EMBL/GenBank/DDBJ databases">
        <title>Forest soil microbial communities from Buena Vista Peninsula, Colon Province, Panama.</title>
        <authorList>
            <person name="Bouskill N."/>
        </authorList>
    </citation>
    <scope>NUCLEOTIDE SEQUENCE [LARGE SCALE GENOMIC DNA]</scope>
    <source>
        <strain evidence="2 3">AC80</strain>
    </source>
</reference>
<evidence type="ECO:0000313" key="3">
    <source>
        <dbReference type="Proteomes" id="UP001160130"/>
    </source>
</evidence>
<gene>
    <name evidence="2" type="ORF">M2272_002678</name>
</gene>
<dbReference type="InterPro" id="IPR011051">
    <property type="entry name" value="RmlC_Cupin_sf"/>
</dbReference>
<dbReference type="SUPFAM" id="SSF51182">
    <property type="entry name" value="RmlC-like cupins"/>
    <property type="match status" value="1"/>
</dbReference>
<evidence type="ECO:0000313" key="2">
    <source>
        <dbReference type="EMBL" id="MDH6196038.1"/>
    </source>
</evidence>
<dbReference type="RefSeq" id="WP_280832626.1">
    <property type="nucleotide sequence ID" value="NZ_JARXVE010000003.1"/>
</dbReference>
<dbReference type="Gene3D" id="2.60.120.10">
    <property type="entry name" value="Jelly Rolls"/>
    <property type="match status" value="1"/>
</dbReference>
<accession>A0ABT6KZH7</accession>
<proteinExistence type="predicted"/>
<feature type="domain" description="Cupin type-2" evidence="1">
    <location>
        <begin position="3"/>
        <end position="46"/>
    </location>
</feature>
<dbReference type="Proteomes" id="UP001160130">
    <property type="component" value="Unassembled WGS sequence"/>
</dbReference>
<dbReference type="CDD" id="cd02209">
    <property type="entry name" value="cupin_XRE_C"/>
    <property type="match status" value="1"/>
</dbReference>
<name>A0ABT6KZH7_9MYCO</name>
<keyword evidence="3" id="KW-1185">Reference proteome</keyword>
<protein>
    <submittedName>
        <fullName evidence="2">Mannose-6-phosphate isomerase-like protein (Cupin superfamily)</fullName>
    </submittedName>
</protein>
<evidence type="ECO:0000259" key="1">
    <source>
        <dbReference type="Pfam" id="PF07883"/>
    </source>
</evidence>
<comment type="caution">
    <text evidence="2">The sequence shown here is derived from an EMBL/GenBank/DDBJ whole genome shotgun (WGS) entry which is preliminary data.</text>
</comment>
<dbReference type="Pfam" id="PF07883">
    <property type="entry name" value="Cupin_2"/>
    <property type="match status" value="1"/>
</dbReference>
<dbReference type="EMBL" id="JARXVE010000003">
    <property type="protein sequence ID" value="MDH6196038.1"/>
    <property type="molecule type" value="Genomic_DNA"/>
</dbReference>
<dbReference type="InterPro" id="IPR013096">
    <property type="entry name" value="Cupin_2"/>
</dbReference>
<organism evidence="2 3">
    <name type="scientific">Mycolicibacterium frederiksbergense</name>
    <dbReference type="NCBI Taxonomy" id="117567"/>
    <lineage>
        <taxon>Bacteria</taxon>
        <taxon>Bacillati</taxon>
        <taxon>Actinomycetota</taxon>
        <taxon>Actinomycetes</taxon>
        <taxon>Mycobacteriales</taxon>
        <taxon>Mycobacteriaceae</taxon>
        <taxon>Mycolicibacterium</taxon>
    </lineage>
</organism>